<feature type="compositionally biased region" description="Basic residues" evidence="1">
    <location>
        <begin position="162"/>
        <end position="176"/>
    </location>
</feature>
<dbReference type="Proteomes" id="UP001327560">
    <property type="component" value="Chromosome 3"/>
</dbReference>
<evidence type="ECO:0000313" key="3">
    <source>
        <dbReference type="Proteomes" id="UP001327560"/>
    </source>
</evidence>
<accession>A0AAQ3K9J2</accession>
<feature type="compositionally biased region" description="Low complexity" evidence="1">
    <location>
        <begin position="240"/>
        <end position="258"/>
    </location>
</feature>
<evidence type="ECO:0000256" key="1">
    <source>
        <dbReference type="SAM" id="MobiDB-lite"/>
    </source>
</evidence>
<sequence length="281" mass="31598">MILNQQRQEFSTENQFSFANPISLDPLKHAVKADTVDDLKPDAWTRRASLNYDERKLIRLPIPSEGDDSSSTSPPYWKNMGYLMTRSADSSPMHKQSYMENQLGPTSRAQEIARYRQEMLDFVREMPESAYELSLRDMVEVPRLAKTVQETIDKRREEAKGKVKKAKDKSKGMRKLSRAESVETGLFLKLFLPISLGGGRRKSFGGSNSCAKVSPKPALPEAEKGGLENMEGECWKKNESGSTGSSSSNKSNSNSSSRSSRRKTIGCYAFFQTNKSRSKEI</sequence>
<dbReference type="PANTHER" id="PTHR34193:SF18">
    <property type="entry name" value="OS11G0199801 PROTEIN"/>
    <property type="match status" value="1"/>
</dbReference>
<reference evidence="2 3" key="1">
    <citation type="submission" date="2023-10" db="EMBL/GenBank/DDBJ databases">
        <title>Chromosome-scale genome assembly provides insights into flower coloration mechanisms of Canna indica.</title>
        <authorList>
            <person name="Li C."/>
        </authorList>
    </citation>
    <scope>NUCLEOTIDE SEQUENCE [LARGE SCALE GENOMIC DNA]</scope>
    <source>
        <tissue evidence="2">Flower</tissue>
    </source>
</reference>
<gene>
    <name evidence="2" type="ORF">Cni_G11091</name>
</gene>
<dbReference type="EMBL" id="CP136892">
    <property type="protein sequence ID" value="WOL02372.1"/>
    <property type="molecule type" value="Genomic_DNA"/>
</dbReference>
<evidence type="ECO:0000313" key="2">
    <source>
        <dbReference type="EMBL" id="WOL02372.1"/>
    </source>
</evidence>
<dbReference type="AlphaFoldDB" id="A0AAQ3K9J2"/>
<keyword evidence="3" id="KW-1185">Reference proteome</keyword>
<dbReference type="PANTHER" id="PTHR34193">
    <property type="entry name" value="OS11G0199801 PROTEIN"/>
    <property type="match status" value="1"/>
</dbReference>
<protein>
    <submittedName>
        <fullName evidence="2">Uncharacterized protein</fullName>
    </submittedName>
</protein>
<feature type="region of interest" description="Disordered" evidence="1">
    <location>
        <begin position="156"/>
        <end position="176"/>
    </location>
</feature>
<organism evidence="2 3">
    <name type="scientific">Canna indica</name>
    <name type="common">Indian-shot</name>
    <dbReference type="NCBI Taxonomy" id="4628"/>
    <lineage>
        <taxon>Eukaryota</taxon>
        <taxon>Viridiplantae</taxon>
        <taxon>Streptophyta</taxon>
        <taxon>Embryophyta</taxon>
        <taxon>Tracheophyta</taxon>
        <taxon>Spermatophyta</taxon>
        <taxon>Magnoliopsida</taxon>
        <taxon>Liliopsida</taxon>
        <taxon>Zingiberales</taxon>
        <taxon>Cannaceae</taxon>
        <taxon>Canna</taxon>
    </lineage>
</organism>
<proteinExistence type="predicted"/>
<name>A0AAQ3K9J2_9LILI</name>
<feature type="region of interest" description="Disordered" evidence="1">
    <location>
        <begin position="203"/>
        <end position="262"/>
    </location>
</feature>